<dbReference type="Pfam" id="PF04199">
    <property type="entry name" value="Cyclase"/>
    <property type="match status" value="1"/>
</dbReference>
<dbReference type="Proteomes" id="UP000295710">
    <property type="component" value="Unassembled WGS sequence"/>
</dbReference>
<gene>
    <name evidence="2" type="ORF">E1963_18980</name>
</gene>
<organism evidence="2 3">
    <name type="scientific">Extibacter muris</name>
    <dbReference type="NCBI Taxonomy" id="1796622"/>
    <lineage>
        <taxon>Bacteria</taxon>
        <taxon>Bacillati</taxon>
        <taxon>Bacillota</taxon>
        <taxon>Clostridia</taxon>
        <taxon>Lachnospirales</taxon>
        <taxon>Lachnospiraceae</taxon>
        <taxon>Extibacter</taxon>
    </lineage>
</organism>
<evidence type="ECO:0000313" key="3">
    <source>
        <dbReference type="Proteomes" id="UP000295710"/>
    </source>
</evidence>
<feature type="transmembrane region" description="Helical" evidence="1">
    <location>
        <begin position="270"/>
        <end position="288"/>
    </location>
</feature>
<dbReference type="RefSeq" id="WP_132281610.1">
    <property type="nucleotide sequence ID" value="NZ_JAOBST010000086.1"/>
</dbReference>
<reference evidence="2 3" key="1">
    <citation type="journal article" date="2016" name="Nat. Microbiol.">
        <title>The Mouse Intestinal Bacterial Collection (miBC) provides host-specific insight into cultured diversity and functional potential of the gut microbiota.</title>
        <authorList>
            <person name="Lagkouvardos I."/>
            <person name="Pukall R."/>
            <person name="Abt B."/>
            <person name="Foesel B.U."/>
            <person name="Meier-Kolthoff J.P."/>
            <person name="Kumar N."/>
            <person name="Bresciani A."/>
            <person name="Martinez I."/>
            <person name="Just S."/>
            <person name="Ziegler C."/>
            <person name="Brugiroux S."/>
            <person name="Garzetti D."/>
            <person name="Wenning M."/>
            <person name="Bui T.P."/>
            <person name="Wang J."/>
            <person name="Hugenholtz F."/>
            <person name="Plugge C.M."/>
            <person name="Peterson D.A."/>
            <person name="Hornef M.W."/>
            <person name="Baines J.F."/>
            <person name="Smidt H."/>
            <person name="Walter J."/>
            <person name="Kristiansen K."/>
            <person name="Nielsen H.B."/>
            <person name="Haller D."/>
            <person name="Overmann J."/>
            <person name="Stecher B."/>
            <person name="Clavel T."/>
        </authorList>
    </citation>
    <scope>NUCLEOTIDE SEQUENCE [LARGE SCALE GENOMIC DNA]</scope>
    <source>
        <strain evidence="2 3">DSM 28560</strain>
    </source>
</reference>
<keyword evidence="1" id="KW-1133">Transmembrane helix</keyword>
<dbReference type="GO" id="GO:0019441">
    <property type="term" value="P:L-tryptophan catabolic process to kynurenine"/>
    <property type="evidence" value="ECO:0007669"/>
    <property type="project" value="InterPro"/>
</dbReference>
<dbReference type="PANTHER" id="PTHR31118">
    <property type="entry name" value="CYCLASE-LIKE PROTEIN 2"/>
    <property type="match status" value="1"/>
</dbReference>
<keyword evidence="1" id="KW-0472">Membrane</keyword>
<feature type="transmembrane region" description="Helical" evidence="1">
    <location>
        <begin position="181"/>
        <end position="198"/>
    </location>
</feature>
<name>A0A4R4F914_9FIRM</name>
<dbReference type="InterPro" id="IPR037175">
    <property type="entry name" value="KFase_sf"/>
</dbReference>
<proteinExistence type="predicted"/>
<evidence type="ECO:0000256" key="1">
    <source>
        <dbReference type="SAM" id="Phobius"/>
    </source>
</evidence>
<feature type="transmembrane region" description="Helical" evidence="1">
    <location>
        <begin position="204"/>
        <end position="223"/>
    </location>
</feature>
<evidence type="ECO:0000313" key="2">
    <source>
        <dbReference type="EMBL" id="TDA20085.1"/>
    </source>
</evidence>
<keyword evidence="3" id="KW-1185">Reference proteome</keyword>
<feature type="transmembrane region" description="Helical" evidence="1">
    <location>
        <begin position="243"/>
        <end position="264"/>
    </location>
</feature>
<evidence type="ECO:0008006" key="4">
    <source>
        <dbReference type="Google" id="ProtNLM"/>
    </source>
</evidence>
<dbReference type="InterPro" id="IPR007325">
    <property type="entry name" value="KFase/CYL"/>
</dbReference>
<dbReference type="AlphaFoldDB" id="A0A4R4F914"/>
<accession>A0A4R4F914</accession>
<protein>
    <recommendedName>
        <fullName evidence="4">Cyclase family protein</fullName>
    </recommendedName>
</protein>
<dbReference type="SUPFAM" id="SSF102198">
    <property type="entry name" value="Putative cyclase"/>
    <property type="match status" value="1"/>
</dbReference>
<dbReference type="GO" id="GO:0004061">
    <property type="term" value="F:arylformamidase activity"/>
    <property type="evidence" value="ECO:0007669"/>
    <property type="project" value="InterPro"/>
</dbReference>
<comment type="caution">
    <text evidence="2">The sequence shown here is derived from an EMBL/GenBank/DDBJ whole genome shotgun (WGS) entry which is preliminary data.</text>
</comment>
<keyword evidence="1" id="KW-0812">Transmembrane</keyword>
<dbReference type="PANTHER" id="PTHR31118:SF32">
    <property type="entry name" value="KYNURENINE FORMAMIDASE"/>
    <property type="match status" value="1"/>
</dbReference>
<dbReference type="EMBL" id="SMMX01000036">
    <property type="protein sequence ID" value="TDA20085.1"/>
    <property type="molecule type" value="Genomic_DNA"/>
</dbReference>
<dbReference type="Gene3D" id="3.50.30.50">
    <property type="entry name" value="Putative cyclase"/>
    <property type="match status" value="1"/>
</dbReference>
<sequence>MKFIDLTREINNNTQVCPCDKVPVVEDYDTMEEEGVNVKFMKMGTYTSTHIDAPYHISKEGRNLNDFPVERFIGKGIVLDFSDRGEIYEITREDIMAHAEELRQVDFAILNTGWASYYGTWDFFRHPYLSGDAALALVELGIKIVGTDGSSADAAYGFACVDGWFPKKLGKINDKYGTPHYLLILFYIVGLIPVVAGLDIDRIANMSMILMNITTFLVVVATARLPKLLPDAWAKSTFKISNVALKVICYLCGALLAFQNYLLIEDNTPEIIIGNIILLVLTFIFMVLRYKSGKVKVEVSWEEE</sequence>